<dbReference type="SUPFAM" id="SSF161084">
    <property type="entry name" value="MAPEG domain-like"/>
    <property type="match status" value="1"/>
</dbReference>
<dbReference type="InterPro" id="IPR001129">
    <property type="entry name" value="Membr-assoc_MAPEG"/>
</dbReference>
<sequence length="144" mass="16007">MPDKAILIPAALLVVWTMVMAIWMLVDRAGTFSAMKLDPSKIEPGLRGSDLQKMLPPGRRDWPAHNYAHLMEQPTVYYAAVIMLSIGGPTGYDKVLAWAYLALRVVHSVYQARINIVKVRAMIYVVSTLVMAILSVRALLSVLN</sequence>
<comment type="subcellular location">
    <subcellularLocation>
        <location evidence="1">Membrane</location>
    </subcellularLocation>
</comment>
<keyword evidence="6" id="KW-1185">Reference proteome</keyword>
<evidence type="ECO:0000313" key="6">
    <source>
        <dbReference type="Proteomes" id="UP000035287"/>
    </source>
</evidence>
<protein>
    <submittedName>
        <fullName evidence="5">Uncharacterized protein</fullName>
    </submittedName>
</protein>
<dbReference type="AlphaFoldDB" id="A0A0G3XIJ8"/>
<dbReference type="Gene3D" id="1.20.120.550">
    <property type="entry name" value="Membrane associated eicosanoid/glutathione metabolism-like domain"/>
    <property type="match status" value="1"/>
</dbReference>
<evidence type="ECO:0000256" key="4">
    <source>
        <dbReference type="ARBA" id="ARBA00023136"/>
    </source>
</evidence>
<dbReference type="InterPro" id="IPR023352">
    <property type="entry name" value="MAPEG-like_dom_sf"/>
</dbReference>
<keyword evidence="3" id="KW-1133">Transmembrane helix</keyword>
<keyword evidence="2" id="KW-0812">Transmembrane</keyword>
<proteinExistence type="predicted"/>
<dbReference type="KEGG" id="cna:AB433_11445"/>
<accession>A0A0G3XIJ8</accession>
<reference evidence="5 6" key="1">
    <citation type="submission" date="2015-06" db="EMBL/GenBank/DDBJ databases">
        <authorList>
            <person name="Zeng Y."/>
            <person name="Huang Y."/>
        </authorList>
    </citation>
    <scope>NUCLEOTIDE SEQUENCE [LARGE SCALE GENOMIC DNA]</scope>
    <source>
        <strain evidence="5 6">PQ-2</strain>
    </source>
</reference>
<evidence type="ECO:0000256" key="1">
    <source>
        <dbReference type="ARBA" id="ARBA00004370"/>
    </source>
</evidence>
<evidence type="ECO:0000313" key="5">
    <source>
        <dbReference type="EMBL" id="AKM10434.1"/>
    </source>
</evidence>
<organism evidence="5 6">
    <name type="scientific">Croceicoccus naphthovorans</name>
    <dbReference type="NCBI Taxonomy" id="1348774"/>
    <lineage>
        <taxon>Bacteria</taxon>
        <taxon>Pseudomonadati</taxon>
        <taxon>Pseudomonadota</taxon>
        <taxon>Alphaproteobacteria</taxon>
        <taxon>Sphingomonadales</taxon>
        <taxon>Erythrobacteraceae</taxon>
        <taxon>Croceicoccus</taxon>
    </lineage>
</organism>
<name>A0A0G3XIJ8_9SPHN</name>
<dbReference type="RefSeq" id="WP_047821092.1">
    <property type="nucleotide sequence ID" value="NZ_CP011770.1"/>
</dbReference>
<dbReference type="STRING" id="1348774.AB433_11445"/>
<dbReference type="Proteomes" id="UP000035287">
    <property type="component" value="Chromosome"/>
</dbReference>
<gene>
    <name evidence="5" type="ORF">AB433_11445</name>
</gene>
<dbReference type="GO" id="GO:0016020">
    <property type="term" value="C:membrane"/>
    <property type="evidence" value="ECO:0007669"/>
    <property type="project" value="UniProtKB-SubCell"/>
</dbReference>
<evidence type="ECO:0000256" key="3">
    <source>
        <dbReference type="ARBA" id="ARBA00022989"/>
    </source>
</evidence>
<dbReference type="EMBL" id="CP011770">
    <property type="protein sequence ID" value="AKM10434.1"/>
    <property type="molecule type" value="Genomic_DNA"/>
</dbReference>
<dbReference type="PATRIC" id="fig|1348774.3.peg.2409"/>
<dbReference type="Pfam" id="PF01124">
    <property type="entry name" value="MAPEG"/>
    <property type="match status" value="1"/>
</dbReference>
<keyword evidence="4" id="KW-0472">Membrane</keyword>
<evidence type="ECO:0000256" key="2">
    <source>
        <dbReference type="ARBA" id="ARBA00022692"/>
    </source>
</evidence>